<dbReference type="SUPFAM" id="SSF81606">
    <property type="entry name" value="PP2C-like"/>
    <property type="match status" value="1"/>
</dbReference>
<keyword evidence="2" id="KW-0472">Membrane</keyword>
<feature type="transmembrane region" description="Helical" evidence="2">
    <location>
        <begin position="109"/>
        <end position="127"/>
    </location>
</feature>
<dbReference type="InterPro" id="IPR052016">
    <property type="entry name" value="Bact_Sigma-Reg"/>
</dbReference>
<evidence type="ECO:0000313" key="4">
    <source>
        <dbReference type="EMBL" id="BDA80508.1"/>
    </source>
</evidence>
<proteinExistence type="predicted"/>
<evidence type="ECO:0000256" key="1">
    <source>
        <dbReference type="ARBA" id="ARBA00022801"/>
    </source>
</evidence>
<dbReference type="PANTHER" id="PTHR43156:SF2">
    <property type="entry name" value="STAGE II SPORULATION PROTEIN E"/>
    <property type="match status" value="1"/>
</dbReference>
<feature type="transmembrane region" description="Helical" evidence="2">
    <location>
        <begin position="285"/>
        <end position="306"/>
    </location>
</feature>
<feature type="transmembrane region" description="Helical" evidence="2">
    <location>
        <begin position="228"/>
        <end position="248"/>
    </location>
</feature>
<feature type="transmembrane region" description="Helical" evidence="2">
    <location>
        <begin position="260"/>
        <end position="279"/>
    </location>
</feature>
<keyword evidence="1" id="KW-0378">Hydrolase</keyword>
<organism evidence="4 5">
    <name type="scientific">Leptospira kobayashii</name>
    <dbReference type="NCBI Taxonomy" id="1917830"/>
    <lineage>
        <taxon>Bacteria</taxon>
        <taxon>Pseudomonadati</taxon>
        <taxon>Spirochaetota</taxon>
        <taxon>Spirochaetia</taxon>
        <taxon>Leptospirales</taxon>
        <taxon>Leptospiraceae</taxon>
        <taxon>Leptospira</taxon>
    </lineage>
</organism>
<dbReference type="PANTHER" id="PTHR43156">
    <property type="entry name" value="STAGE II SPORULATION PROTEIN E-RELATED"/>
    <property type="match status" value="1"/>
</dbReference>
<feature type="domain" description="PPM-type phosphatase" evidence="3">
    <location>
        <begin position="354"/>
        <end position="571"/>
    </location>
</feature>
<dbReference type="InterPro" id="IPR001932">
    <property type="entry name" value="PPM-type_phosphatase-like_dom"/>
</dbReference>
<dbReference type="Proteomes" id="UP000245263">
    <property type="component" value="Chromosome 1"/>
</dbReference>
<dbReference type="EMBL" id="AP025028">
    <property type="protein sequence ID" value="BDA80508.1"/>
    <property type="molecule type" value="Genomic_DNA"/>
</dbReference>
<accession>A0ABN6KLX4</accession>
<feature type="transmembrane region" description="Helical" evidence="2">
    <location>
        <begin position="196"/>
        <end position="216"/>
    </location>
</feature>
<reference evidence="4 5" key="1">
    <citation type="submission" date="2021-08" db="EMBL/GenBank/DDBJ databases">
        <title>Complete genome sequence of Leptospira kobayashii strain E30.</title>
        <authorList>
            <person name="Nakao R."/>
            <person name="Nakamura S."/>
            <person name="Masuzawa T."/>
            <person name="Koizumi N."/>
        </authorList>
    </citation>
    <scope>NUCLEOTIDE SEQUENCE [LARGE SCALE GENOMIC DNA]</scope>
    <source>
        <strain evidence="4 5">E30</strain>
    </source>
</reference>
<dbReference type="Gene3D" id="3.60.40.10">
    <property type="entry name" value="PPM-type phosphatase domain"/>
    <property type="match status" value="1"/>
</dbReference>
<sequence length="574" mass="66361">MGMVTVPGNDLWIRFSDHHLYKYKNPALFIEIALESPTVYQNDKKVYSFRERDYVFPHIIPLSGQPGGYIYVHCKSSYKGYVGLDGKVRLEEYSHSWIQLLRDNVARTFLSPVLIVLSLLFLGLFFLKWEERIYLYFSVLLLSSAIIEIMNGFIAFSLLNYSRITIPLTYINFAIYPVLLLLFLKQVYPAFFKNLFEIMIFIHILVYIYCLMVSWNSGISFLNAEWSYNWWVISEGIIAILSSIYILIRGDSKLRLVTYGLLAVVITGSHDTLVDMGIFPWKERIIHQGFWVMILFFGFFVFRYYWNILSSIDNFNKELQKKNKDLERLFAIDKDMALAKELQRSLLSDHIKEDENINLVAFTQSLHSIGGDYFDHDCDSLGNWGILLCDVAGHGISSAVVAAMSKMAFTGAKAYIQYPTRVFNFMNRHLSGKTKGLFITASYLFIDTESGKLIYSNAGHPGFFILRNNSPALLEHRAKGKPLGVFAESDYKEESTQLLPGDKIFLYTDGVLDLNNDKNELFNEERLKRLLWENRDLSIQNLKTTVQGNLSDFCKSWKHQEDDVSFIIIEYKNS</sequence>
<gene>
    <name evidence="4" type="ORF">LPTSP3_g34380</name>
</gene>
<dbReference type="SMART" id="SM00331">
    <property type="entry name" value="PP2C_SIG"/>
    <property type="match status" value="1"/>
</dbReference>
<evidence type="ECO:0000259" key="3">
    <source>
        <dbReference type="SMART" id="SM00331"/>
    </source>
</evidence>
<keyword evidence="5" id="KW-1185">Reference proteome</keyword>
<feature type="transmembrane region" description="Helical" evidence="2">
    <location>
        <begin position="134"/>
        <end position="158"/>
    </location>
</feature>
<evidence type="ECO:0000256" key="2">
    <source>
        <dbReference type="SAM" id="Phobius"/>
    </source>
</evidence>
<evidence type="ECO:0000313" key="5">
    <source>
        <dbReference type="Proteomes" id="UP000245263"/>
    </source>
</evidence>
<protein>
    <recommendedName>
        <fullName evidence="3">PPM-type phosphatase domain-containing protein</fullName>
    </recommendedName>
</protein>
<dbReference type="InterPro" id="IPR036457">
    <property type="entry name" value="PPM-type-like_dom_sf"/>
</dbReference>
<keyword evidence="2" id="KW-1133">Transmembrane helix</keyword>
<keyword evidence="2" id="KW-0812">Transmembrane</keyword>
<feature type="transmembrane region" description="Helical" evidence="2">
    <location>
        <begin position="164"/>
        <end position="184"/>
    </location>
</feature>
<dbReference type="Pfam" id="PF07228">
    <property type="entry name" value="SpoIIE"/>
    <property type="match status" value="1"/>
</dbReference>
<name>A0ABN6KLX4_9LEPT</name>